<sequence length="283" mass="32121">MPLRSEIVKQRSFITNGTTNRYREVGYDLTIGDIFVPKDGSKSKYRNKIVNEYEVPPQGVVVIFSRETIEIPEDICAYAMPKTSLCSEGILVFNTGIVDPGYRGLLSATTVNFSDSPVKLSADQPFLRLVFEPLSAQELQEKPQHIEPLSQKERKTYINEKLVSARNFHGTFLNIPGTVEAVSKEIINKERNFLIWVITILSVFFTLLTVIPTIIPKDYLPNTPTKNQIDSLAKEYAMRETMTNNIENLADKMTKMENQLKKSKSELDHIRKQLPARAEKPGP</sequence>
<dbReference type="PANTHER" id="PTHR42680">
    <property type="entry name" value="DCTP DEAMINASE"/>
    <property type="match status" value="1"/>
</dbReference>
<organism evidence="5 6">
    <name type="scientific">Gimesia maris</name>
    <dbReference type="NCBI Taxonomy" id="122"/>
    <lineage>
        <taxon>Bacteria</taxon>
        <taxon>Pseudomonadati</taxon>
        <taxon>Planctomycetota</taxon>
        <taxon>Planctomycetia</taxon>
        <taxon>Planctomycetales</taxon>
        <taxon>Planctomycetaceae</taxon>
        <taxon>Gimesia</taxon>
    </lineage>
</organism>
<evidence type="ECO:0000256" key="4">
    <source>
        <dbReference type="SAM" id="Phobius"/>
    </source>
</evidence>
<name>A0A3D3R378_9PLAN</name>
<keyword evidence="4" id="KW-1133">Transmembrane helix</keyword>
<evidence type="ECO:0000256" key="2">
    <source>
        <dbReference type="ARBA" id="ARBA00023080"/>
    </source>
</evidence>
<dbReference type="GO" id="GO:0006229">
    <property type="term" value="P:dUTP biosynthetic process"/>
    <property type="evidence" value="ECO:0007669"/>
    <property type="project" value="InterPro"/>
</dbReference>
<keyword evidence="1" id="KW-0378">Hydrolase</keyword>
<evidence type="ECO:0000256" key="1">
    <source>
        <dbReference type="ARBA" id="ARBA00022801"/>
    </source>
</evidence>
<dbReference type="InterPro" id="IPR033704">
    <property type="entry name" value="dUTPase_trimeric"/>
</dbReference>
<dbReference type="InterPro" id="IPR036157">
    <property type="entry name" value="dUTPase-like_sf"/>
</dbReference>
<protein>
    <submittedName>
        <fullName evidence="5">Uncharacterized protein</fullName>
    </submittedName>
</protein>
<reference evidence="5 6" key="1">
    <citation type="journal article" date="2018" name="Nat. Biotechnol.">
        <title>A standardized bacterial taxonomy based on genome phylogeny substantially revises the tree of life.</title>
        <authorList>
            <person name="Parks D.H."/>
            <person name="Chuvochina M."/>
            <person name="Waite D.W."/>
            <person name="Rinke C."/>
            <person name="Skarshewski A."/>
            <person name="Chaumeil P.A."/>
            <person name="Hugenholtz P."/>
        </authorList>
    </citation>
    <scope>NUCLEOTIDE SEQUENCE [LARGE SCALE GENOMIC DNA]</scope>
    <source>
        <strain evidence="5">UBA9375</strain>
    </source>
</reference>
<accession>A0A3D3R378</accession>
<evidence type="ECO:0000256" key="3">
    <source>
        <dbReference type="SAM" id="MobiDB-lite"/>
    </source>
</evidence>
<dbReference type="SUPFAM" id="SSF51283">
    <property type="entry name" value="dUTPase-like"/>
    <property type="match status" value="1"/>
</dbReference>
<dbReference type="Pfam" id="PF22769">
    <property type="entry name" value="DCD"/>
    <property type="match status" value="1"/>
</dbReference>
<dbReference type="GO" id="GO:0008829">
    <property type="term" value="F:dCTP deaminase activity"/>
    <property type="evidence" value="ECO:0007669"/>
    <property type="project" value="InterPro"/>
</dbReference>
<proteinExistence type="predicted"/>
<comment type="caution">
    <text evidence="5">The sequence shown here is derived from an EMBL/GenBank/DDBJ whole genome shotgun (WGS) entry which is preliminary data.</text>
</comment>
<dbReference type="AlphaFoldDB" id="A0A3D3R378"/>
<feature type="transmembrane region" description="Helical" evidence="4">
    <location>
        <begin position="193"/>
        <end position="215"/>
    </location>
</feature>
<dbReference type="CDD" id="cd07557">
    <property type="entry name" value="trimeric_dUTPase"/>
    <property type="match status" value="1"/>
</dbReference>
<gene>
    <name evidence="5" type="ORF">DIT97_06230</name>
</gene>
<dbReference type="InterPro" id="IPR011962">
    <property type="entry name" value="dCTP_deaminase"/>
</dbReference>
<dbReference type="PANTHER" id="PTHR42680:SF3">
    <property type="entry name" value="DCTP DEAMINASE"/>
    <property type="match status" value="1"/>
</dbReference>
<dbReference type="EMBL" id="DQAY01000042">
    <property type="protein sequence ID" value="HCO22668.1"/>
    <property type="molecule type" value="Genomic_DNA"/>
</dbReference>
<keyword evidence="4" id="KW-0812">Transmembrane</keyword>
<evidence type="ECO:0000313" key="5">
    <source>
        <dbReference type="EMBL" id="HCO22668.1"/>
    </source>
</evidence>
<evidence type="ECO:0000313" key="6">
    <source>
        <dbReference type="Proteomes" id="UP000263642"/>
    </source>
</evidence>
<dbReference type="Proteomes" id="UP000263642">
    <property type="component" value="Unassembled WGS sequence"/>
</dbReference>
<keyword evidence="4" id="KW-0472">Membrane</keyword>
<dbReference type="Gene3D" id="2.70.40.10">
    <property type="match status" value="1"/>
</dbReference>
<feature type="region of interest" description="Disordered" evidence="3">
    <location>
        <begin position="260"/>
        <end position="283"/>
    </location>
</feature>
<keyword evidence="2" id="KW-0546">Nucleotide metabolism</keyword>